<dbReference type="GO" id="GO:0005737">
    <property type="term" value="C:cytoplasm"/>
    <property type="evidence" value="ECO:0007669"/>
    <property type="project" value="UniProtKB-SubCell"/>
</dbReference>
<evidence type="ECO:0000256" key="5">
    <source>
        <dbReference type="HAMAP-Rule" id="MF_00909"/>
    </source>
</evidence>
<dbReference type="InterPro" id="IPR045061">
    <property type="entry name" value="FtsZ/CetZ"/>
</dbReference>
<dbReference type="HAMAP" id="MF_00909">
    <property type="entry name" value="FtsZ"/>
    <property type="match status" value="1"/>
</dbReference>
<evidence type="ECO:0000256" key="7">
    <source>
        <dbReference type="RuleBase" id="RU000631"/>
    </source>
</evidence>
<dbReference type="SMART" id="SM00865">
    <property type="entry name" value="Tubulin_C"/>
    <property type="match status" value="1"/>
</dbReference>
<dbReference type="PANTHER" id="PTHR30314:SF3">
    <property type="entry name" value="MITOCHONDRIAL DIVISION PROTEIN FSZA"/>
    <property type="match status" value="1"/>
</dbReference>
<dbReference type="Gene3D" id="3.30.1330.20">
    <property type="entry name" value="Tubulin/FtsZ, C-terminal domain"/>
    <property type="match status" value="1"/>
</dbReference>
<dbReference type="AlphaFoldDB" id="A0A6N7X4U8"/>
<keyword evidence="2 5" id="KW-0547">Nucleotide-binding</keyword>
<feature type="binding site" evidence="5">
    <location>
        <begin position="112"/>
        <end position="114"/>
    </location>
    <ligand>
        <name>GTP</name>
        <dbReference type="ChEBI" id="CHEBI:37565"/>
    </ligand>
</feature>
<evidence type="ECO:0000256" key="2">
    <source>
        <dbReference type="ARBA" id="ARBA00022741"/>
    </source>
</evidence>
<comment type="caution">
    <text evidence="11">The sequence shown here is derived from an EMBL/GenBank/DDBJ whole genome shotgun (WGS) entry which is preliminary data.</text>
</comment>
<dbReference type="InterPro" id="IPR000158">
    <property type="entry name" value="Cell_div_FtsZ"/>
</dbReference>
<protein>
    <recommendedName>
        <fullName evidence="5 6">Cell division protein FtsZ</fullName>
    </recommendedName>
</protein>
<dbReference type="RefSeq" id="WP_154554118.1">
    <property type="nucleotide sequence ID" value="NZ_JAQXUZ010000014.1"/>
</dbReference>
<dbReference type="InterPro" id="IPR003008">
    <property type="entry name" value="Tubulin_FtsZ_GTPase"/>
</dbReference>
<feature type="region of interest" description="Disordered" evidence="8">
    <location>
        <begin position="359"/>
        <end position="382"/>
    </location>
</feature>
<feature type="binding site" evidence="5">
    <location>
        <begin position="25"/>
        <end position="29"/>
    </location>
    <ligand>
        <name>GTP</name>
        <dbReference type="ChEBI" id="CHEBI:37565"/>
    </ligand>
</feature>
<dbReference type="GO" id="GO:0043093">
    <property type="term" value="P:FtsZ-dependent cytokinesis"/>
    <property type="evidence" value="ECO:0007669"/>
    <property type="project" value="UniProtKB-UniRule"/>
</dbReference>
<dbReference type="SUPFAM" id="SSF52490">
    <property type="entry name" value="Tubulin nucleotide-binding domain-like"/>
    <property type="match status" value="1"/>
</dbReference>
<comment type="function">
    <text evidence="5 7">Essential cell division protein that forms a contractile ring structure (Z ring) at the future cell division site. The regulation of the ring assembly controls the timing and the location of cell division. One of the functions of the FtsZ ring is to recruit other cell division proteins to the septum to produce a new cell wall between the dividing cells. Binds GTP and shows GTPase activity.</text>
</comment>
<feature type="binding site" evidence="5">
    <location>
        <position position="143"/>
    </location>
    <ligand>
        <name>GTP</name>
        <dbReference type="ChEBI" id="CHEBI:37565"/>
    </ligand>
</feature>
<keyword evidence="5" id="KW-0963">Cytoplasm</keyword>
<dbReference type="GO" id="GO:0005525">
    <property type="term" value="F:GTP binding"/>
    <property type="evidence" value="ECO:0007669"/>
    <property type="project" value="UniProtKB-UniRule"/>
</dbReference>
<evidence type="ECO:0000256" key="1">
    <source>
        <dbReference type="ARBA" id="ARBA00009690"/>
    </source>
</evidence>
<dbReference type="EMBL" id="VUNA01000006">
    <property type="protein sequence ID" value="MST70552.1"/>
    <property type="molecule type" value="Genomic_DNA"/>
</dbReference>
<feature type="domain" description="Tubulin/FtsZ GTPase" evidence="9">
    <location>
        <begin position="17"/>
        <end position="209"/>
    </location>
</feature>
<reference evidence="11 12" key="1">
    <citation type="submission" date="2019-08" db="EMBL/GenBank/DDBJ databases">
        <title>In-depth cultivation of the pig gut microbiome towards novel bacterial diversity and tailored functional studies.</title>
        <authorList>
            <person name="Wylensek D."/>
            <person name="Hitch T.C.A."/>
            <person name="Clavel T."/>
        </authorList>
    </citation>
    <scope>NUCLEOTIDE SEQUENCE [LARGE SCALE GENOMIC DNA]</scope>
    <source>
        <strain evidence="11 12">WCA-MUC-591-APC-4B</strain>
    </source>
</reference>
<dbReference type="PROSITE" id="PS01135">
    <property type="entry name" value="FTSZ_2"/>
    <property type="match status" value="1"/>
</dbReference>
<dbReference type="GO" id="GO:0032153">
    <property type="term" value="C:cell division site"/>
    <property type="evidence" value="ECO:0007669"/>
    <property type="project" value="UniProtKB-UniRule"/>
</dbReference>
<dbReference type="Gene3D" id="3.40.50.1440">
    <property type="entry name" value="Tubulin/FtsZ, GTPase domain"/>
    <property type="match status" value="1"/>
</dbReference>
<dbReference type="Pfam" id="PF12327">
    <property type="entry name" value="FtsZ_C"/>
    <property type="match status" value="1"/>
</dbReference>
<dbReference type="InterPro" id="IPR037103">
    <property type="entry name" value="Tubulin/FtsZ-like_C"/>
</dbReference>
<dbReference type="InterPro" id="IPR018316">
    <property type="entry name" value="Tubulin/FtsZ_2-layer-sand-dom"/>
</dbReference>
<comment type="subunit">
    <text evidence="5">Homodimer. Polymerizes to form a dynamic ring structure in a strictly GTP-dependent manner. Interacts directly with several other division proteins.</text>
</comment>
<name>A0A6N7X4U8_9FIRM</name>
<gene>
    <name evidence="5 11" type="primary">ftsZ</name>
    <name evidence="11" type="ORF">FYJ65_04220</name>
</gene>
<dbReference type="GO" id="GO:0000917">
    <property type="term" value="P:division septum assembly"/>
    <property type="evidence" value="ECO:0007669"/>
    <property type="project" value="UniProtKB-KW"/>
</dbReference>
<keyword evidence="3 5" id="KW-0342">GTP-binding</keyword>
<dbReference type="InterPro" id="IPR020805">
    <property type="entry name" value="Cell_div_FtsZ_CS"/>
</dbReference>
<dbReference type="GO" id="GO:0003924">
    <property type="term" value="F:GTPase activity"/>
    <property type="evidence" value="ECO:0007669"/>
    <property type="project" value="UniProtKB-UniRule"/>
</dbReference>
<evidence type="ECO:0000259" key="10">
    <source>
        <dbReference type="SMART" id="SM00865"/>
    </source>
</evidence>
<evidence type="ECO:0000259" key="9">
    <source>
        <dbReference type="SMART" id="SM00864"/>
    </source>
</evidence>
<dbReference type="InterPro" id="IPR036525">
    <property type="entry name" value="Tubulin/FtsZ_GTPase_sf"/>
</dbReference>
<dbReference type="InterPro" id="IPR008280">
    <property type="entry name" value="Tub_FtsZ_C"/>
</dbReference>
<evidence type="ECO:0000256" key="4">
    <source>
        <dbReference type="ARBA" id="ARBA00023210"/>
    </source>
</evidence>
<keyword evidence="5 7" id="KW-0132">Cell division</keyword>
<evidence type="ECO:0000256" key="8">
    <source>
        <dbReference type="SAM" id="MobiDB-lite"/>
    </source>
</evidence>
<dbReference type="Pfam" id="PF00091">
    <property type="entry name" value="Tubulin"/>
    <property type="match status" value="1"/>
</dbReference>
<feature type="region of interest" description="Disordered" evidence="8">
    <location>
        <begin position="325"/>
        <end position="347"/>
    </location>
</feature>
<dbReference type="PANTHER" id="PTHR30314">
    <property type="entry name" value="CELL DIVISION PROTEIN FTSZ-RELATED"/>
    <property type="match status" value="1"/>
</dbReference>
<keyword evidence="12" id="KW-1185">Reference proteome</keyword>
<feature type="compositionally biased region" description="Polar residues" evidence="8">
    <location>
        <begin position="333"/>
        <end position="342"/>
    </location>
</feature>
<evidence type="ECO:0000313" key="11">
    <source>
        <dbReference type="EMBL" id="MST70552.1"/>
    </source>
</evidence>
<feature type="domain" description="Tubulin/FtsZ 2-layer sandwich" evidence="10">
    <location>
        <begin position="211"/>
        <end position="328"/>
    </location>
</feature>
<dbReference type="SUPFAM" id="SSF55307">
    <property type="entry name" value="Tubulin C-terminal domain-like"/>
    <property type="match status" value="1"/>
</dbReference>
<evidence type="ECO:0000313" key="12">
    <source>
        <dbReference type="Proteomes" id="UP000469424"/>
    </source>
</evidence>
<keyword evidence="5 7" id="KW-0131">Cell cycle</keyword>
<proteinExistence type="inferred from homology"/>
<sequence>MMEFVSDFISDQDRAAIIKVVGVGGGGCNAVNRMVDAQMSGVTFIAVNTDRQALAKCKAEVKIQIGEKLTGGRGAGANPEIGQKAAEETLEEITGYLQDADLVFITAGMGGGTGTGAAPIIAKAAMDCGALTVAVVTKPFSFEGKMRWNRAQKGIEYLTNFVDSLVIIPNDRLIDSSEKNTSFMDAFAMADDVLRQGVQGISDLISKEGYVNVDYADVRTTMEGRGVAHMGVGVGSGDNKVEEAVRNAIESPLLETSVDGARSILLYVSGGLDMGMLDISKIAEKIQAEADPDANIIFGASVSEDMADKVSVTLIATDFQSEGISGSKIESPKISTQSPSRKTVSRDGLEGVEITLDELMRRNSDPAENSAASEFDVPDFLR</sequence>
<dbReference type="InterPro" id="IPR024757">
    <property type="entry name" value="FtsZ_C"/>
</dbReference>
<evidence type="ECO:0000256" key="6">
    <source>
        <dbReference type="NCBIfam" id="TIGR00065"/>
    </source>
</evidence>
<dbReference type="FunFam" id="3.40.50.1440:FF:000001">
    <property type="entry name" value="Cell division protein FtsZ"/>
    <property type="match status" value="1"/>
</dbReference>
<feature type="binding site" evidence="5">
    <location>
        <position position="191"/>
    </location>
    <ligand>
        <name>GTP</name>
        <dbReference type="ChEBI" id="CHEBI:37565"/>
    </ligand>
</feature>
<dbReference type="GO" id="GO:0051258">
    <property type="term" value="P:protein polymerization"/>
    <property type="evidence" value="ECO:0007669"/>
    <property type="project" value="UniProtKB-UniRule"/>
</dbReference>
<organism evidence="11 12">
    <name type="scientific">Mogibacterium kristiansenii</name>
    <dbReference type="NCBI Taxonomy" id="2606708"/>
    <lineage>
        <taxon>Bacteria</taxon>
        <taxon>Bacillati</taxon>
        <taxon>Bacillota</taxon>
        <taxon>Clostridia</taxon>
        <taxon>Peptostreptococcales</taxon>
        <taxon>Anaerovoracaceae</taxon>
        <taxon>Mogibacterium</taxon>
    </lineage>
</organism>
<evidence type="ECO:0000256" key="3">
    <source>
        <dbReference type="ARBA" id="ARBA00023134"/>
    </source>
</evidence>
<accession>A0A6N7X4U8</accession>
<dbReference type="PROSITE" id="PS01134">
    <property type="entry name" value="FTSZ_1"/>
    <property type="match status" value="1"/>
</dbReference>
<comment type="similarity">
    <text evidence="1 5 7">Belongs to the FtsZ family.</text>
</comment>
<dbReference type="CDD" id="cd02201">
    <property type="entry name" value="FtsZ_type1"/>
    <property type="match status" value="1"/>
</dbReference>
<feature type="binding site" evidence="5">
    <location>
        <position position="147"/>
    </location>
    <ligand>
        <name>GTP</name>
        <dbReference type="ChEBI" id="CHEBI:37565"/>
    </ligand>
</feature>
<dbReference type="Proteomes" id="UP000469424">
    <property type="component" value="Unassembled WGS sequence"/>
</dbReference>
<dbReference type="NCBIfam" id="TIGR00065">
    <property type="entry name" value="ftsZ"/>
    <property type="match status" value="1"/>
</dbReference>
<keyword evidence="4 5" id="KW-0717">Septation</keyword>
<dbReference type="PRINTS" id="PR00423">
    <property type="entry name" value="CELLDVISFTSZ"/>
</dbReference>
<dbReference type="SMART" id="SM00864">
    <property type="entry name" value="Tubulin"/>
    <property type="match status" value="1"/>
</dbReference>
<comment type="subcellular location">
    <subcellularLocation>
        <location evidence="5">Cytoplasm</location>
    </subcellularLocation>
    <text evidence="5">Assembles at midcell at the inner surface of the cytoplasmic membrane.</text>
</comment>